<gene>
    <name evidence="1" type="ORF">OGAPHI_007055</name>
</gene>
<comment type="caution">
    <text evidence="1">The sequence shown here is derived from an EMBL/GenBank/DDBJ whole genome shotgun (WGS) entry which is preliminary data.</text>
</comment>
<dbReference type="PANTHER" id="PTHR16469">
    <property type="entry name" value="UBIQUITIN-ASSOCIATED AND SH3 DOMAIN-CONTAINING BA-RELATED"/>
    <property type="match status" value="1"/>
</dbReference>
<dbReference type="Gene3D" id="3.40.50.1240">
    <property type="entry name" value="Phosphoglycerate mutase-like"/>
    <property type="match status" value="1"/>
</dbReference>
<dbReference type="SUPFAM" id="SSF53254">
    <property type="entry name" value="Phosphoglycerate mutase-like"/>
    <property type="match status" value="1"/>
</dbReference>
<dbReference type="EMBL" id="JAEUBE010000504">
    <property type="protein sequence ID" value="KAH3660469.1"/>
    <property type="molecule type" value="Genomic_DNA"/>
</dbReference>
<proteinExistence type="predicted"/>
<dbReference type="InterPro" id="IPR051710">
    <property type="entry name" value="Phosphatase_SH3-domain"/>
</dbReference>
<dbReference type="PANTHER" id="PTHR16469:SF27">
    <property type="entry name" value="UBIQUITIN-ASSOCIATED AND SH3 DOMAIN-CONTAINING BA-RELATED"/>
    <property type="match status" value="1"/>
</dbReference>
<reference evidence="1" key="1">
    <citation type="journal article" date="2021" name="Open Biol.">
        <title>Shared evolutionary footprints suggest mitochondrial oxidative damage underlies multiple complex I losses in fungi.</title>
        <authorList>
            <person name="Schikora-Tamarit M.A."/>
            <person name="Marcet-Houben M."/>
            <person name="Nosek J."/>
            <person name="Gabaldon T."/>
        </authorList>
    </citation>
    <scope>NUCLEOTIDE SEQUENCE</scope>
    <source>
        <strain evidence="1">CBS6075</strain>
    </source>
</reference>
<organism evidence="1 2">
    <name type="scientific">Ogataea philodendri</name>
    <dbReference type="NCBI Taxonomy" id="1378263"/>
    <lineage>
        <taxon>Eukaryota</taxon>
        <taxon>Fungi</taxon>
        <taxon>Dikarya</taxon>
        <taxon>Ascomycota</taxon>
        <taxon>Saccharomycotina</taxon>
        <taxon>Pichiomycetes</taxon>
        <taxon>Pichiales</taxon>
        <taxon>Pichiaceae</taxon>
        <taxon>Ogataea</taxon>
    </lineage>
</organism>
<dbReference type="Proteomes" id="UP000769157">
    <property type="component" value="Unassembled WGS sequence"/>
</dbReference>
<reference evidence="1" key="2">
    <citation type="submission" date="2021-01" db="EMBL/GenBank/DDBJ databases">
        <authorList>
            <person name="Schikora-Tamarit M.A."/>
        </authorList>
    </citation>
    <scope>NUCLEOTIDE SEQUENCE</scope>
    <source>
        <strain evidence="1">CBS6075</strain>
    </source>
</reference>
<dbReference type="InterPro" id="IPR029033">
    <property type="entry name" value="His_PPase_superfam"/>
</dbReference>
<dbReference type="GeneID" id="70239019"/>
<dbReference type="RefSeq" id="XP_046058172.1">
    <property type="nucleotide sequence ID" value="XM_046208409.1"/>
</dbReference>
<protein>
    <submittedName>
        <fullName evidence="1">Uncharacterized protein</fullName>
    </submittedName>
</protein>
<sequence>MHFIFLRHAARADKEVHLSDENFRPDLINNDPSFWLAAYDPPLNSLIAAQQVQRAFKRVSSSIKSLKPEGTPSEIIIHSSPYNRCIQTSEYLASQIVASSSKLKHNLKLRVDQALADWLNEYYQLEFLPPNDGGSSLISNFNSYIESEQDTKFHCQSHNFRLKSIRDTGWLYNRLGRCGDYGESPDDFRSRCFSYLSMLTQFYQDSQSSDKGKNTVVFVVSHGAVISMFLQIITAKSLFSEIPLCTPIYLKRNDTKMTYSLVDYDFNLSSILGSLNEGELLPLLRTEFLLGASSGNYDQHGSWDVERSTAVYHSSQSQRKRSRTINIARTKSSEQLNGNLPLRQVKSSKHLQLLNKDTNQTKILDLNKLEGFLGVDSDSDDETLEGAYLRNDASARASSVNVSSLLSKKNVQQISNREEGACDKEFKAEACEKTDQSKYFLFDRDFEHGEVTSCSTSIREKLHTSTFDRVKTMSVDQSVFSKTRGETKLNFTNFAFPGGLNDTELDHYDLQKIPDHDIRSSRPLNYSVRDILFAQIEHVDKVDEEYSWLGENKDKPVSG</sequence>
<dbReference type="AlphaFoldDB" id="A0A9P8SZU8"/>
<dbReference type="CDD" id="cd07040">
    <property type="entry name" value="HP"/>
    <property type="match status" value="1"/>
</dbReference>
<dbReference type="OrthoDB" id="3898179at2759"/>
<accession>A0A9P8SZU8</accession>
<evidence type="ECO:0000313" key="2">
    <source>
        <dbReference type="Proteomes" id="UP000769157"/>
    </source>
</evidence>
<keyword evidence="2" id="KW-1185">Reference proteome</keyword>
<evidence type="ECO:0000313" key="1">
    <source>
        <dbReference type="EMBL" id="KAH3660469.1"/>
    </source>
</evidence>
<name>A0A9P8SZU8_9ASCO</name>